<dbReference type="Gene3D" id="3.90.1200.10">
    <property type="match status" value="1"/>
</dbReference>
<dbReference type="VEuPathDB" id="FungiDB:ASPCADRAFT_139921"/>
<dbReference type="CDD" id="cd05120">
    <property type="entry name" value="APH_ChoK_like"/>
    <property type="match status" value="1"/>
</dbReference>
<dbReference type="Proteomes" id="UP000188318">
    <property type="component" value="Unassembled WGS sequence"/>
</dbReference>
<name>A0A1R3RW02_ASPC5</name>
<feature type="domain" description="Aminoglycoside phosphotransferase" evidence="1">
    <location>
        <begin position="39"/>
        <end position="300"/>
    </location>
</feature>
<dbReference type="InterPro" id="IPR011009">
    <property type="entry name" value="Kinase-like_dom_sf"/>
</dbReference>
<reference evidence="3" key="1">
    <citation type="journal article" date="2017" name="Genome Biol.">
        <title>Comparative genomics reveals high biological diversity and specific adaptations in the industrially and medically important fungal genus Aspergillus.</title>
        <authorList>
            <person name="de Vries R.P."/>
            <person name="Riley R."/>
            <person name="Wiebenga A."/>
            <person name="Aguilar-Osorio G."/>
            <person name="Amillis S."/>
            <person name="Uchima C.A."/>
            <person name="Anderluh G."/>
            <person name="Asadollahi M."/>
            <person name="Askin M."/>
            <person name="Barry K."/>
            <person name="Battaglia E."/>
            <person name="Bayram O."/>
            <person name="Benocci T."/>
            <person name="Braus-Stromeyer S.A."/>
            <person name="Caldana C."/>
            <person name="Canovas D."/>
            <person name="Cerqueira G.C."/>
            <person name="Chen F."/>
            <person name="Chen W."/>
            <person name="Choi C."/>
            <person name="Clum A."/>
            <person name="Dos Santos R.A."/>
            <person name="Damasio A.R."/>
            <person name="Diallinas G."/>
            <person name="Emri T."/>
            <person name="Fekete E."/>
            <person name="Flipphi M."/>
            <person name="Freyberg S."/>
            <person name="Gallo A."/>
            <person name="Gournas C."/>
            <person name="Habgood R."/>
            <person name="Hainaut M."/>
            <person name="Harispe M.L."/>
            <person name="Henrissat B."/>
            <person name="Hilden K.S."/>
            <person name="Hope R."/>
            <person name="Hossain A."/>
            <person name="Karabika E."/>
            <person name="Karaffa L."/>
            <person name="Karanyi Z."/>
            <person name="Krasevec N."/>
            <person name="Kuo A."/>
            <person name="Kusch H."/>
            <person name="LaButti K."/>
            <person name="Lagendijk E.L."/>
            <person name="Lapidus A."/>
            <person name="Levasseur A."/>
            <person name="Lindquist E."/>
            <person name="Lipzen A."/>
            <person name="Logrieco A.F."/>
            <person name="MacCabe A."/>
            <person name="Maekelae M.R."/>
            <person name="Malavazi I."/>
            <person name="Melin P."/>
            <person name="Meyer V."/>
            <person name="Mielnichuk N."/>
            <person name="Miskei M."/>
            <person name="Molnar A.P."/>
            <person name="Mule G."/>
            <person name="Ngan C.Y."/>
            <person name="Orejas M."/>
            <person name="Orosz E."/>
            <person name="Ouedraogo J.P."/>
            <person name="Overkamp K.M."/>
            <person name="Park H.-S."/>
            <person name="Perrone G."/>
            <person name="Piumi F."/>
            <person name="Punt P.J."/>
            <person name="Ram A.F."/>
            <person name="Ramon A."/>
            <person name="Rauscher S."/>
            <person name="Record E."/>
            <person name="Riano-Pachon D.M."/>
            <person name="Robert V."/>
            <person name="Roehrig J."/>
            <person name="Ruller R."/>
            <person name="Salamov A."/>
            <person name="Salih N.S."/>
            <person name="Samson R.A."/>
            <person name="Sandor E."/>
            <person name="Sanguinetti M."/>
            <person name="Schuetze T."/>
            <person name="Sepcic K."/>
            <person name="Shelest E."/>
            <person name="Sherlock G."/>
            <person name="Sophianopoulou V."/>
            <person name="Squina F.M."/>
            <person name="Sun H."/>
            <person name="Susca A."/>
            <person name="Todd R.B."/>
            <person name="Tsang A."/>
            <person name="Unkles S.E."/>
            <person name="van de Wiele N."/>
            <person name="van Rossen-Uffink D."/>
            <person name="Oliveira J.V."/>
            <person name="Vesth T.C."/>
            <person name="Visser J."/>
            <person name="Yu J.-H."/>
            <person name="Zhou M."/>
            <person name="Andersen M.R."/>
            <person name="Archer D.B."/>
            <person name="Baker S.E."/>
            <person name="Benoit I."/>
            <person name="Brakhage A.A."/>
            <person name="Braus G.H."/>
            <person name="Fischer R."/>
            <person name="Frisvad J.C."/>
            <person name="Goldman G.H."/>
            <person name="Houbraken J."/>
            <person name="Oakley B."/>
            <person name="Pocsi I."/>
            <person name="Scazzocchio C."/>
            <person name="Seiboth B."/>
            <person name="vanKuyk P.A."/>
            <person name="Wortman J."/>
            <person name="Dyer P.S."/>
            <person name="Grigoriev I.V."/>
        </authorList>
    </citation>
    <scope>NUCLEOTIDE SEQUENCE [LARGE SCALE GENOMIC DNA]</scope>
    <source>
        <strain evidence="3">ITEM 5010</strain>
    </source>
</reference>
<dbReference type="GO" id="GO:0005739">
    <property type="term" value="C:mitochondrion"/>
    <property type="evidence" value="ECO:0007669"/>
    <property type="project" value="TreeGrafter"/>
</dbReference>
<gene>
    <name evidence="2" type="ORF">ASPCADRAFT_139921</name>
</gene>
<accession>A0A1R3RW02</accession>
<dbReference type="Pfam" id="PF01636">
    <property type="entry name" value="APH"/>
    <property type="match status" value="1"/>
</dbReference>
<protein>
    <recommendedName>
        <fullName evidence="1">Aminoglycoside phosphotransferase domain-containing protein</fullName>
    </recommendedName>
</protein>
<dbReference type="OrthoDB" id="10003767at2759"/>
<dbReference type="PANTHER" id="PTHR36091:SF2">
    <property type="entry name" value="AMINOGLYCOSIDE PHOSPHOTRANSFERASE DOMAIN-CONTAINING PROTEIN"/>
    <property type="match status" value="1"/>
</dbReference>
<organism evidence="2 3">
    <name type="scientific">Aspergillus carbonarius (strain ITEM 5010)</name>
    <dbReference type="NCBI Taxonomy" id="602072"/>
    <lineage>
        <taxon>Eukaryota</taxon>
        <taxon>Fungi</taxon>
        <taxon>Dikarya</taxon>
        <taxon>Ascomycota</taxon>
        <taxon>Pezizomycotina</taxon>
        <taxon>Eurotiomycetes</taxon>
        <taxon>Eurotiomycetidae</taxon>
        <taxon>Eurotiales</taxon>
        <taxon>Aspergillaceae</taxon>
        <taxon>Aspergillus</taxon>
        <taxon>Aspergillus subgen. Circumdati</taxon>
    </lineage>
</organism>
<evidence type="ECO:0000313" key="3">
    <source>
        <dbReference type="Proteomes" id="UP000188318"/>
    </source>
</evidence>
<dbReference type="PANTHER" id="PTHR36091">
    <property type="entry name" value="ALTERED INHERITANCE OF MITOCHONDRIA PROTEIN 9, MITOCHONDRIAL"/>
    <property type="match status" value="1"/>
</dbReference>
<evidence type="ECO:0000259" key="1">
    <source>
        <dbReference type="Pfam" id="PF01636"/>
    </source>
</evidence>
<dbReference type="EMBL" id="KV907495">
    <property type="protein sequence ID" value="OOF98650.1"/>
    <property type="molecule type" value="Genomic_DNA"/>
</dbReference>
<sequence length="512" mass="57837">MDENDRLKERDIKFNPAGLQRVAGEAIGEEYWPFVVKLAEGDFNRVFLLEAENGRQVIARLPTPIAGPPRYTTASEVATMDFLLSVLDLPVPKVLGYATSPHNPVGAEYIIMERAHGESLASKWLSLTTKEVKDVMRQIAQMEQKILAYPFPGYGSLYYKHDLNGEKQIPIPVDGFCVGPTACRQFWHGERSRTEIDRGPWLSPESCIMSAARRETACILHPAKPQPRQRFLLPTTYDIDPSEHVALLARFLELAPLLVPPDPGHNSPTLRHPDLSLSNILLAPGSTKITSIIDWQDAMTFPLFMKAGHPAFCEHDSSKPQSLQIPVLPPNFNDLCAEDQIQARSKFRLEEANLYYTATTGIYNKDHMSALKIPNLGMRQYLYQQTGYPWDADVINLRAALVGITSPQVWSAISSAPCPVSFTEQERHIAIEESKEWNESESVLSAIRDHLGIDLEGGIDPENFEWACQRNAQLRVEMLQQAEDHQRDLFWRTWPYKDDVDRSPPPPVLVDY</sequence>
<dbReference type="InterPro" id="IPR002575">
    <property type="entry name" value="Aminoglycoside_PTrfase"/>
</dbReference>
<proteinExistence type="predicted"/>
<keyword evidence="3" id="KW-1185">Reference proteome</keyword>
<dbReference type="OMA" id="CEHDSSQ"/>
<dbReference type="InterPro" id="IPR051035">
    <property type="entry name" value="Mito_inheritance_9"/>
</dbReference>
<dbReference type="SUPFAM" id="SSF56112">
    <property type="entry name" value="Protein kinase-like (PK-like)"/>
    <property type="match status" value="1"/>
</dbReference>
<dbReference type="AlphaFoldDB" id="A0A1R3RW02"/>
<evidence type="ECO:0000313" key="2">
    <source>
        <dbReference type="EMBL" id="OOF98650.1"/>
    </source>
</evidence>